<proteinExistence type="predicted"/>
<feature type="region of interest" description="Disordered" evidence="2">
    <location>
        <begin position="59"/>
        <end position="84"/>
    </location>
</feature>
<accession>A0A974WDT6</accession>
<feature type="compositionally biased region" description="Basic and acidic residues" evidence="2">
    <location>
        <begin position="263"/>
        <end position="279"/>
    </location>
</feature>
<dbReference type="Gene3D" id="4.10.320.10">
    <property type="entry name" value="E3-binding domain"/>
    <property type="match status" value="4"/>
</dbReference>
<dbReference type="Pfam" id="PF23359">
    <property type="entry name" value="Lsr2_DNA-bd"/>
    <property type="match status" value="4"/>
</dbReference>
<organism evidence="4 5">
    <name type="scientific">Rhodococcus pseudokoreensis</name>
    <dbReference type="NCBI Taxonomy" id="2811421"/>
    <lineage>
        <taxon>Bacteria</taxon>
        <taxon>Bacillati</taxon>
        <taxon>Actinomycetota</taxon>
        <taxon>Actinomycetes</taxon>
        <taxon>Mycobacteriales</taxon>
        <taxon>Nocardiaceae</taxon>
        <taxon>Rhodococcus</taxon>
    </lineage>
</organism>
<keyword evidence="5" id="KW-1185">Reference proteome</keyword>
<protein>
    <submittedName>
        <fullName evidence="4">Lsr2 family protein</fullName>
    </submittedName>
</protein>
<feature type="domain" description="Lsr2 DNA-binding" evidence="3">
    <location>
        <begin position="300"/>
        <end position="335"/>
    </location>
</feature>
<feature type="compositionally biased region" description="Basic residues" evidence="2">
    <location>
        <begin position="1"/>
        <end position="13"/>
    </location>
</feature>
<feature type="region of interest" description="Disordered" evidence="2">
    <location>
        <begin position="145"/>
        <end position="178"/>
    </location>
</feature>
<feature type="domain" description="Lsr2 DNA-binding" evidence="3">
    <location>
        <begin position="25"/>
        <end position="59"/>
    </location>
</feature>
<name>A0A974WDT6_9NOCA</name>
<feature type="domain" description="Lsr2 DNA-binding" evidence="3">
    <location>
        <begin position="204"/>
        <end position="238"/>
    </location>
</feature>
<evidence type="ECO:0000256" key="1">
    <source>
        <dbReference type="ARBA" id="ARBA00023125"/>
    </source>
</evidence>
<feature type="region of interest" description="Disordered" evidence="2">
    <location>
        <begin position="1"/>
        <end position="31"/>
    </location>
</feature>
<reference evidence="4 5" key="2">
    <citation type="journal article" date="2022" name="Arch. Microbiol.">
        <title>Rhodococcus pseudokoreensis sp. nov. isolated from the rhizosphere of young M26 apple rootstocks.</title>
        <authorList>
            <person name="Kampfer P."/>
            <person name="Glaeser S.P."/>
            <person name="Blom J."/>
            <person name="Wolf J."/>
            <person name="Benning S."/>
            <person name="Schloter M."/>
            <person name="Neumann-Schaal M."/>
        </authorList>
    </citation>
    <scope>NUCLEOTIDE SEQUENCE [LARGE SCALE GENOMIC DNA]</scope>
    <source>
        <strain evidence="4 5">R79</strain>
    </source>
</reference>
<evidence type="ECO:0000313" key="5">
    <source>
        <dbReference type="Proteomes" id="UP000662986"/>
    </source>
</evidence>
<feature type="domain" description="Lsr2 DNA-binding" evidence="3">
    <location>
        <begin position="112"/>
        <end position="146"/>
    </location>
</feature>
<dbReference type="EMBL" id="CP070619">
    <property type="protein sequence ID" value="QSE94773.1"/>
    <property type="molecule type" value="Genomic_DNA"/>
</dbReference>
<keyword evidence="1" id="KW-0238">DNA-binding</keyword>
<evidence type="ECO:0000313" key="4">
    <source>
        <dbReference type="EMBL" id="QSE94773.1"/>
    </source>
</evidence>
<dbReference type="InterPro" id="IPR055370">
    <property type="entry name" value="Lsr2_DNA-bd"/>
</dbReference>
<sequence>MRSTIARRRRRNKMAQTPKGSKGSAKTTREIREWAIGAGHDVSSRGRISAEIVEAFEGAQAKKRQPEKVQATRVSAKKVSVGKPAVKKVAAEKSVATKAPAKRLAVRKAPAARTTKEIREWAIGAGHDVSSRGRISAEIVEAFEGAQAKKRQPKKGQATRGPAKKVAAGKRTAEKVAARKSVVKTSAVKKVATEKPAATKAPAAATTNEIREWAIGAGLGVSSRGRISAEIVKAFDDAQKKKVQAKTARAKKVAAGKPAVKKAAAEKATPEKTAPEKPAARKPAARKAPSNRAAVRKAPAKRTTKDIREWALGEGLDVSSRGRISAEIVDAFHVAQAKEPAA</sequence>
<evidence type="ECO:0000259" key="3">
    <source>
        <dbReference type="Pfam" id="PF23359"/>
    </source>
</evidence>
<feature type="region of interest" description="Disordered" evidence="2">
    <location>
        <begin position="249"/>
        <end position="308"/>
    </location>
</feature>
<dbReference type="Proteomes" id="UP000662986">
    <property type="component" value="Chromosome"/>
</dbReference>
<gene>
    <name evidence="4" type="ORF">JWS13_42290</name>
</gene>
<evidence type="ECO:0000256" key="2">
    <source>
        <dbReference type="SAM" id="MobiDB-lite"/>
    </source>
</evidence>
<dbReference type="InterPro" id="IPR036625">
    <property type="entry name" value="E3-bd_dom_sf"/>
</dbReference>
<reference evidence="4 5" key="1">
    <citation type="journal article" date="2021" name="Microbiol. Resour. Announc.">
        <title>Complete Genome Sequences of Two Rhodococcus sp. Strains with Large and Linear Chromosomes, Isolated from Apple Rhizosphere.</title>
        <authorList>
            <person name="Benning S."/>
            <person name="Brugnone N."/>
            <person name="Siani R."/>
            <person name="Kublik S."/>
            <person name="Schloter M."/>
            <person name="Rad V."/>
        </authorList>
    </citation>
    <scope>NUCLEOTIDE SEQUENCE [LARGE SCALE GENOMIC DNA]</scope>
    <source>
        <strain evidence="4 5">R79</strain>
    </source>
</reference>